<evidence type="ECO:0000313" key="1">
    <source>
        <dbReference type="EMBL" id="MFK9081636.1"/>
    </source>
</evidence>
<comment type="caution">
    <text evidence="1">The sequence shown here is derived from an EMBL/GenBank/DDBJ whole genome shotgun (WGS) entry which is preliminary data.</text>
</comment>
<dbReference type="EMBL" id="JBJHQE010000020">
    <property type="protein sequence ID" value="MFK9081636.1"/>
    <property type="molecule type" value="Genomic_DNA"/>
</dbReference>
<sequence>MTMLRAPLLLIGLLLCSQGFAATDQQNKMTTCNADATAKSLKGDERKLFMSNCLKATPAATEAVPALTPQQEKMKTCNADATTKALKGDERKAFMSDCLKKK</sequence>
<keyword evidence="2" id="KW-1185">Reference proteome</keyword>
<proteinExistence type="predicted"/>
<organism evidence="1 2">
    <name type="scientific">Pseudomonas neuropathica</name>
    <dbReference type="NCBI Taxonomy" id="2730425"/>
    <lineage>
        <taxon>Bacteria</taxon>
        <taxon>Pseudomonadati</taxon>
        <taxon>Pseudomonadota</taxon>
        <taxon>Gammaproteobacteria</taxon>
        <taxon>Pseudomonadales</taxon>
        <taxon>Pseudomonadaceae</taxon>
        <taxon>Pseudomonas</taxon>
    </lineage>
</organism>
<dbReference type="Proteomes" id="UP001622950">
    <property type="component" value="Unassembled WGS sequence"/>
</dbReference>
<accession>A0ACC7MSW4</accession>
<gene>
    <name evidence="1" type="ORF">ACJEBM_13245</name>
</gene>
<reference evidence="1" key="1">
    <citation type="submission" date="2024-11" db="EMBL/GenBank/DDBJ databases">
        <authorList>
            <person name="Lucas J.A."/>
        </authorList>
    </citation>
    <scope>NUCLEOTIDE SEQUENCE</scope>
    <source>
        <strain evidence="1">Z 8.8</strain>
    </source>
</reference>
<protein>
    <submittedName>
        <fullName evidence="1">PsiF family protein</fullName>
    </submittedName>
</protein>
<name>A0ACC7MSW4_9PSED</name>
<evidence type="ECO:0000313" key="2">
    <source>
        <dbReference type="Proteomes" id="UP001622950"/>
    </source>
</evidence>